<evidence type="ECO:0000256" key="4">
    <source>
        <dbReference type="ARBA" id="ARBA00022989"/>
    </source>
</evidence>
<evidence type="ECO:0000256" key="8">
    <source>
        <dbReference type="SAM" id="SignalP"/>
    </source>
</evidence>
<accession>A0A1V9Y7P1</accession>
<feature type="transmembrane region" description="Helical" evidence="7">
    <location>
        <begin position="416"/>
        <end position="434"/>
    </location>
</feature>
<evidence type="ECO:0000313" key="10">
    <source>
        <dbReference type="EMBL" id="OQR81737.1"/>
    </source>
</evidence>
<dbReference type="Proteomes" id="UP000243217">
    <property type="component" value="Unassembled WGS sequence"/>
</dbReference>
<evidence type="ECO:0000256" key="6">
    <source>
        <dbReference type="SAM" id="MobiDB-lite"/>
    </source>
</evidence>
<evidence type="ECO:0000256" key="7">
    <source>
        <dbReference type="SAM" id="Phobius"/>
    </source>
</evidence>
<dbReference type="Pfam" id="PF06814">
    <property type="entry name" value="GOST_TM"/>
    <property type="match status" value="1"/>
</dbReference>
<sequence length="495" mass="54822">MLRGIVAAALLCVEVAFGSIYPVQNELYAEANGESSSEALYFPFQRAEKMFGSNQGPLFAKHGVSTIELDVHGVNVTSAMNGWRMVVFHYQANNLQALADAEGNIGLFACSLDNANFALSGMSHYERHEFTIANESIAFNTTYLVNSSGWIDSLVFVCSGGQAGQTILDFEGTLAVRNTYGYLPAVFYGLLPFSGFLSLGYFMLAFFFAILLCCHRQEAIALQYGIFCVLVLGTVSSAVWFIALFEMNAKGAPFSWPLPPLYIAAVTCDAGMRTFARILLLVVCLGYGIVRNQLPKLDKFLIVLISLSYFGTGVADDLIREGSADRGAGIGRHRPSIWAIMQLCCNLVFVLWIYLSLESILKQLRADKQFAKLRMYELLAWSLAGFVLFFTCLTGIAVSSRIGLFEWPIEWEWMQLVAWPILNFIVCAAMCIIWRPTARSSQFAFSTQLPMTDEDDKATVEMSPTVADTHVSPRFTIGEEDDEDDHEHAKGINST</sequence>
<dbReference type="PANTHER" id="PTHR21229">
    <property type="entry name" value="LUNG SEVEN TRANSMEMBRANE RECEPTOR"/>
    <property type="match status" value="1"/>
</dbReference>
<keyword evidence="5 7" id="KW-0472">Membrane</keyword>
<feature type="chain" id="PRO_5010718914" evidence="8">
    <location>
        <begin position="19"/>
        <end position="495"/>
    </location>
</feature>
<keyword evidence="3 8" id="KW-0732">Signal</keyword>
<feature type="signal peptide" evidence="8">
    <location>
        <begin position="1"/>
        <end position="18"/>
    </location>
</feature>
<dbReference type="OrthoDB" id="19932at2759"/>
<evidence type="ECO:0000259" key="9">
    <source>
        <dbReference type="Pfam" id="PF06814"/>
    </source>
</evidence>
<comment type="caution">
    <text evidence="10">The sequence shown here is derived from an EMBL/GenBank/DDBJ whole genome shotgun (WGS) entry which is preliminary data.</text>
</comment>
<feature type="transmembrane region" description="Helical" evidence="7">
    <location>
        <begin position="186"/>
        <end position="212"/>
    </location>
</feature>
<dbReference type="InterPro" id="IPR053937">
    <property type="entry name" value="GOST_TM"/>
</dbReference>
<dbReference type="STRING" id="74557.A0A1V9Y7P1"/>
<evidence type="ECO:0000256" key="3">
    <source>
        <dbReference type="ARBA" id="ARBA00022729"/>
    </source>
</evidence>
<gene>
    <name evidence="10" type="ORF">THRCLA_11451</name>
</gene>
<feature type="transmembrane region" description="Helical" evidence="7">
    <location>
        <begin position="263"/>
        <end position="290"/>
    </location>
</feature>
<evidence type="ECO:0000256" key="5">
    <source>
        <dbReference type="ARBA" id="ARBA00023136"/>
    </source>
</evidence>
<dbReference type="EMBL" id="JNBS01004909">
    <property type="protein sequence ID" value="OQR81737.1"/>
    <property type="molecule type" value="Genomic_DNA"/>
</dbReference>
<evidence type="ECO:0000313" key="11">
    <source>
        <dbReference type="Proteomes" id="UP000243217"/>
    </source>
</evidence>
<dbReference type="AlphaFoldDB" id="A0A1V9Y7P1"/>
<reference evidence="10 11" key="1">
    <citation type="journal article" date="2014" name="Genome Biol. Evol.">
        <title>The secreted proteins of Achlya hypogyna and Thraustotheca clavata identify the ancestral oomycete secretome and reveal gene acquisitions by horizontal gene transfer.</title>
        <authorList>
            <person name="Misner I."/>
            <person name="Blouin N."/>
            <person name="Leonard G."/>
            <person name="Richards T.A."/>
            <person name="Lane C.E."/>
        </authorList>
    </citation>
    <scope>NUCLEOTIDE SEQUENCE [LARGE SCALE GENOMIC DNA]</scope>
    <source>
        <strain evidence="10 11">ATCC 34112</strain>
    </source>
</reference>
<evidence type="ECO:0000256" key="2">
    <source>
        <dbReference type="ARBA" id="ARBA00022692"/>
    </source>
</evidence>
<dbReference type="GO" id="GO:0005794">
    <property type="term" value="C:Golgi apparatus"/>
    <property type="evidence" value="ECO:0007669"/>
    <property type="project" value="TreeGrafter"/>
</dbReference>
<dbReference type="PANTHER" id="PTHR21229:SF1">
    <property type="entry name" value="GH17801P"/>
    <property type="match status" value="1"/>
</dbReference>
<name>A0A1V9Y7P1_9STRA</name>
<organism evidence="10 11">
    <name type="scientific">Thraustotheca clavata</name>
    <dbReference type="NCBI Taxonomy" id="74557"/>
    <lineage>
        <taxon>Eukaryota</taxon>
        <taxon>Sar</taxon>
        <taxon>Stramenopiles</taxon>
        <taxon>Oomycota</taxon>
        <taxon>Saprolegniomycetes</taxon>
        <taxon>Saprolegniales</taxon>
        <taxon>Achlyaceae</taxon>
        <taxon>Thraustotheca</taxon>
    </lineage>
</organism>
<proteinExistence type="predicted"/>
<keyword evidence="4 7" id="KW-1133">Transmembrane helix</keyword>
<feature type="transmembrane region" description="Helical" evidence="7">
    <location>
        <begin position="378"/>
        <end position="404"/>
    </location>
</feature>
<feature type="domain" description="GOST seven transmembrane" evidence="9">
    <location>
        <begin position="190"/>
        <end position="440"/>
    </location>
</feature>
<keyword evidence="2 7" id="KW-0812">Transmembrane</keyword>
<dbReference type="InterPro" id="IPR009637">
    <property type="entry name" value="GPR107/GPR108-like"/>
</dbReference>
<dbReference type="GO" id="GO:0016020">
    <property type="term" value="C:membrane"/>
    <property type="evidence" value="ECO:0007669"/>
    <property type="project" value="UniProtKB-SubCell"/>
</dbReference>
<feature type="region of interest" description="Disordered" evidence="6">
    <location>
        <begin position="462"/>
        <end position="495"/>
    </location>
</feature>
<feature type="transmembrane region" description="Helical" evidence="7">
    <location>
        <begin position="335"/>
        <end position="357"/>
    </location>
</feature>
<comment type="subcellular location">
    <subcellularLocation>
        <location evidence="1">Membrane</location>
        <topology evidence="1">Multi-pass membrane protein</topology>
    </subcellularLocation>
</comment>
<protein>
    <submittedName>
        <fullName evidence="10">Gpr7 transmembrane protein</fullName>
    </submittedName>
</protein>
<evidence type="ECO:0000256" key="1">
    <source>
        <dbReference type="ARBA" id="ARBA00004141"/>
    </source>
</evidence>
<feature type="transmembrane region" description="Helical" evidence="7">
    <location>
        <begin position="297"/>
        <end position="315"/>
    </location>
</feature>
<feature type="compositionally biased region" description="Basic and acidic residues" evidence="6">
    <location>
        <begin position="486"/>
        <end position="495"/>
    </location>
</feature>
<keyword evidence="11" id="KW-1185">Reference proteome</keyword>
<feature type="transmembrane region" description="Helical" evidence="7">
    <location>
        <begin position="224"/>
        <end position="243"/>
    </location>
</feature>